<dbReference type="Proteomes" id="UP000298246">
    <property type="component" value="Unassembled WGS sequence"/>
</dbReference>
<feature type="domain" description="Butirosin biosynthesis protein H N-terminal" evidence="1">
    <location>
        <begin position="132"/>
        <end position="212"/>
    </location>
</feature>
<dbReference type="OrthoDB" id="2630463at2"/>
<evidence type="ECO:0000259" key="1">
    <source>
        <dbReference type="Pfam" id="PF14399"/>
    </source>
</evidence>
<evidence type="ECO:0000313" key="3">
    <source>
        <dbReference type="Proteomes" id="UP000298246"/>
    </source>
</evidence>
<evidence type="ECO:0000313" key="2">
    <source>
        <dbReference type="EMBL" id="TFE91862.1"/>
    </source>
</evidence>
<keyword evidence="3" id="KW-1185">Reference proteome</keyword>
<gene>
    <name evidence="2" type="ORF">B5M42_01065</name>
</gene>
<dbReference type="Pfam" id="PF14399">
    <property type="entry name" value="BtrH_N"/>
    <property type="match status" value="1"/>
</dbReference>
<comment type="caution">
    <text evidence="2">The sequence shown here is derived from an EMBL/GenBank/DDBJ whole genome shotgun (WGS) entry which is preliminary data.</text>
</comment>
<sequence length="398" mass="47213">MRGFTRKTSRFSFFFCPDMDKFLLYWDNFLLLRFVRQESFQHRRNSKLHSRKGNTCFMTYLNFHGEVLGVLHISPKKDDVRWDCFEGCYISVIGWLNRDYRWMDVNSWQFGFDEAMIGTRERISELITYNWRSKFDMLDRYVGVRMTPHRTNDPQERIALLQRELRQNKPAMSVIDSYWCPWDDGYQIFSRPHFFIVTGMDEEREIFYCTDTFYEKMDQVLSFEQYINGSMPRELPSVHTFDITEPAAPQTEPQEIAAASVREVLRLDVFGQVRCFARAVGAYFDVDCEIKQFANIELAPVIRHVYERKRFIYRYTDCISMIFGDEPGEEVRQLLGELRHVADQWEVVKQMFVKSSKMKNPAPQLQHISTRLLELADREEAVAHGLLALWSTNEAVTL</sequence>
<dbReference type="InterPro" id="IPR026935">
    <property type="entry name" value="BtrH_N"/>
</dbReference>
<accession>A0A4Y8QC99</accession>
<proteinExistence type="predicted"/>
<reference evidence="2 3" key="1">
    <citation type="submission" date="2017-03" db="EMBL/GenBank/DDBJ databases">
        <title>Isolation of Levoglucosan Utilizing Bacteria.</title>
        <authorList>
            <person name="Arya A.S."/>
        </authorList>
    </citation>
    <scope>NUCLEOTIDE SEQUENCE [LARGE SCALE GENOMIC DNA]</scope>
    <source>
        <strain evidence="2 3">MEC069</strain>
    </source>
</reference>
<organism evidence="2 3">
    <name type="scientific">Paenibacillus athensensis</name>
    <dbReference type="NCBI Taxonomy" id="1967502"/>
    <lineage>
        <taxon>Bacteria</taxon>
        <taxon>Bacillati</taxon>
        <taxon>Bacillota</taxon>
        <taxon>Bacilli</taxon>
        <taxon>Bacillales</taxon>
        <taxon>Paenibacillaceae</taxon>
        <taxon>Paenibacillus</taxon>
    </lineage>
</organism>
<dbReference type="AlphaFoldDB" id="A0A4Y8QC99"/>
<name>A0A4Y8QC99_9BACL</name>
<protein>
    <recommendedName>
        <fullName evidence="1">Butirosin biosynthesis protein H N-terminal domain-containing protein</fullName>
    </recommendedName>
</protein>
<dbReference type="EMBL" id="MYFO01000001">
    <property type="protein sequence ID" value="TFE91862.1"/>
    <property type="molecule type" value="Genomic_DNA"/>
</dbReference>